<keyword evidence="7" id="KW-0539">Nucleus</keyword>
<feature type="compositionally biased region" description="Low complexity" evidence="15">
    <location>
        <begin position="234"/>
        <end position="243"/>
    </location>
</feature>
<dbReference type="EMBL" id="OB660850">
    <property type="protein sequence ID" value="CAD7226525.1"/>
    <property type="molecule type" value="Genomic_DNA"/>
</dbReference>
<feature type="region of interest" description="Disordered" evidence="15">
    <location>
        <begin position="48"/>
        <end position="79"/>
    </location>
</feature>
<evidence type="ECO:0000256" key="4">
    <source>
        <dbReference type="ARBA" id="ARBA00022980"/>
    </source>
</evidence>
<dbReference type="Gene3D" id="6.10.280.120">
    <property type="entry name" value="Growth arrest and DNA-damage-inducible proteins-interacting protein 1"/>
    <property type="match status" value="1"/>
</dbReference>
<evidence type="ECO:0000256" key="1">
    <source>
        <dbReference type="ARBA" id="ARBA00004123"/>
    </source>
</evidence>
<feature type="compositionally biased region" description="Basic and acidic residues" evidence="15">
    <location>
        <begin position="212"/>
        <end position="233"/>
    </location>
</feature>
<comment type="subcellular location">
    <subcellularLocation>
        <location evidence="2">Mitochondrion</location>
    </subcellularLocation>
    <subcellularLocation>
        <location evidence="1">Nucleus</location>
    </subcellularLocation>
</comment>
<evidence type="ECO:0000313" key="16">
    <source>
        <dbReference type="EMBL" id="CAD7226525.1"/>
    </source>
</evidence>
<dbReference type="GO" id="GO:0005634">
    <property type="term" value="C:nucleus"/>
    <property type="evidence" value="ECO:0007669"/>
    <property type="project" value="UniProtKB-SubCell"/>
</dbReference>
<evidence type="ECO:0000256" key="14">
    <source>
        <dbReference type="SAM" id="Coils"/>
    </source>
</evidence>
<dbReference type="GO" id="GO:1990904">
    <property type="term" value="C:ribonucleoprotein complex"/>
    <property type="evidence" value="ECO:0007669"/>
    <property type="project" value="UniProtKB-KW"/>
</dbReference>
<evidence type="ECO:0000256" key="11">
    <source>
        <dbReference type="ARBA" id="ARBA00035184"/>
    </source>
</evidence>
<evidence type="ECO:0000256" key="8">
    <source>
        <dbReference type="ARBA" id="ARBA00023274"/>
    </source>
</evidence>
<evidence type="ECO:0000256" key="6">
    <source>
        <dbReference type="ARBA" id="ARBA00023128"/>
    </source>
</evidence>
<keyword evidence="4" id="KW-0689">Ribosomal protein</keyword>
<comment type="function">
    <text evidence="13">Acts as a negative regulator of G1 to S cell cycle phase progression by inhibiting cyclin-dependent kinases. Inhibitory effects are additive with GADD45 proteins but also occur in the absence of GADD45 proteins. Acts as a repressor of the orphan nuclear receptor NR4A1 by inhibiting AB domain-mediated transcriptional activity. May be involved in the hormone-mediated regulation of NR4A1 transcriptional activity. May play a role in mitochondrial protein synthesis.</text>
</comment>
<dbReference type="PANTHER" id="PTHR31761:SF1">
    <property type="entry name" value="LARGE RIBOSOMAL SUBUNIT PROTEIN ML64"/>
    <property type="match status" value="1"/>
</dbReference>
<evidence type="ECO:0000256" key="13">
    <source>
        <dbReference type="ARBA" id="ARBA00060144"/>
    </source>
</evidence>
<evidence type="ECO:0000256" key="15">
    <source>
        <dbReference type="SAM" id="MobiDB-lite"/>
    </source>
</evidence>
<gene>
    <name evidence="16" type="ORF">CTOB1V02_LOCUS4443</name>
</gene>
<evidence type="ECO:0000256" key="9">
    <source>
        <dbReference type="ARBA" id="ARBA00023306"/>
    </source>
</evidence>
<proteinExistence type="inferred from homology"/>
<evidence type="ECO:0000256" key="10">
    <source>
        <dbReference type="ARBA" id="ARBA00030700"/>
    </source>
</evidence>
<name>A0A7R8WD04_9CRUS</name>
<evidence type="ECO:0000256" key="5">
    <source>
        <dbReference type="ARBA" id="ARBA00023054"/>
    </source>
</evidence>
<accession>A0A7R8WD04</accession>
<evidence type="ECO:0000256" key="3">
    <source>
        <dbReference type="ARBA" id="ARBA00005421"/>
    </source>
</evidence>
<keyword evidence="8" id="KW-0687">Ribonucleoprotein</keyword>
<keyword evidence="5 14" id="KW-0175">Coiled coil</keyword>
<dbReference type="InterPro" id="IPR043035">
    <property type="entry name" value="Ribosomal_mL64_sf"/>
</dbReference>
<dbReference type="PANTHER" id="PTHR31761">
    <property type="entry name" value="GROWTH ARREST AND DNA DAMAGE-INDUCIBLE PROTEINS-INTERACTING PROTEIN 1 GADD45GIP1"/>
    <property type="match status" value="1"/>
</dbReference>
<evidence type="ECO:0000256" key="12">
    <source>
        <dbReference type="ARBA" id="ARBA00035485"/>
    </source>
</evidence>
<dbReference type="OrthoDB" id="6247992at2759"/>
<sequence length="281" mass="32471">MLSSCLRCGVLGLRVPSLSRGCFVDPRDTLFHLPQDFKGEKVAREALDDQSVPKASRLKPEDWNRLQGKPPYGDLGPQTREHHTFTYQRKMFGTYGSASGINPGICWPRKDELEEMEVAEKLEVSSEDLITRIQRIKRRKQKEKEALIAKDKLFQRNMLKQPALIAAFEKRQKKILEEEDLQRIKKEELVEEVRAYFGYRIDPADPKFQEMVEKKKKEEAKREKELKKREKQAAELAKMIAEAAKMKSKKEKQDSKSETPAEDSKSETSAEDSKPETTSQN</sequence>
<dbReference type="AlphaFoldDB" id="A0A7R8WD04"/>
<evidence type="ECO:0000256" key="7">
    <source>
        <dbReference type="ARBA" id="ARBA00023242"/>
    </source>
</evidence>
<feature type="region of interest" description="Disordered" evidence="15">
    <location>
        <begin position="212"/>
        <end position="281"/>
    </location>
</feature>
<evidence type="ECO:0000256" key="2">
    <source>
        <dbReference type="ARBA" id="ARBA00004173"/>
    </source>
</evidence>
<reference evidence="16" key="1">
    <citation type="submission" date="2020-11" db="EMBL/GenBank/DDBJ databases">
        <authorList>
            <person name="Tran Van P."/>
        </authorList>
    </citation>
    <scope>NUCLEOTIDE SEQUENCE</scope>
</reference>
<dbReference type="GO" id="GO:0005739">
    <property type="term" value="C:mitochondrion"/>
    <property type="evidence" value="ECO:0007669"/>
    <property type="project" value="UniProtKB-SubCell"/>
</dbReference>
<dbReference type="GO" id="GO:0005840">
    <property type="term" value="C:ribosome"/>
    <property type="evidence" value="ECO:0007669"/>
    <property type="project" value="UniProtKB-KW"/>
</dbReference>
<keyword evidence="6" id="KW-0496">Mitochondrion</keyword>
<feature type="compositionally biased region" description="Basic and acidic residues" evidence="15">
    <location>
        <begin position="251"/>
        <end position="275"/>
    </location>
</feature>
<dbReference type="InterPro" id="IPR018472">
    <property type="entry name" value="Ribosomal_mL64"/>
</dbReference>
<dbReference type="Pfam" id="PF10147">
    <property type="entry name" value="CR6_interact"/>
    <property type="match status" value="1"/>
</dbReference>
<organism evidence="16">
    <name type="scientific">Cyprideis torosa</name>
    <dbReference type="NCBI Taxonomy" id="163714"/>
    <lineage>
        <taxon>Eukaryota</taxon>
        <taxon>Metazoa</taxon>
        <taxon>Ecdysozoa</taxon>
        <taxon>Arthropoda</taxon>
        <taxon>Crustacea</taxon>
        <taxon>Oligostraca</taxon>
        <taxon>Ostracoda</taxon>
        <taxon>Podocopa</taxon>
        <taxon>Podocopida</taxon>
        <taxon>Cytherocopina</taxon>
        <taxon>Cytheroidea</taxon>
        <taxon>Cytherideidae</taxon>
        <taxon>Cyprideis</taxon>
    </lineage>
</organism>
<comment type="similarity">
    <text evidence="3">Belongs to the mitochondrion-specific ribosomal protein mL64 family.</text>
</comment>
<protein>
    <recommendedName>
        <fullName evidence="11">Large ribosomal subunit protein mL64</fullName>
    </recommendedName>
    <alternativeName>
        <fullName evidence="10">39S ribosomal protein L59, mitochondrial</fullName>
    </alternativeName>
    <alternativeName>
        <fullName evidence="12">Growth arrest and DNA damage-inducible proteins-interacting protein 1</fullName>
    </alternativeName>
</protein>
<keyword evidence="9" id="KW-0131">Cell cycle</keyword>
<feature type="coiled-coil region" evidence="14">
    <location>
        <begin position="119"/>
        <end position="146"/>
    </location>
</feature>